<dbReference type="InterPro" id="IPR002182">
    <property type="entry name" value="NB-ARC"/>
</dbReference>
<keyword evidence="5" id="KW-1185">Reference proteome</keyword>
<evidence type="ECO:0000259" key="2">
    <source>
        <dbReference type="Pfam" id="PF00931"/>
    </source>
</evidence>
<gene>
    <name evidence="4" type="ORF">BDV96DRAFT_654053</name>
</gene>
<dbReference type="Pfam" id="PF13374">
    <property type="entry name" value="TPR_10"/>
    <property type="match status" value="2"/>
</dbReference>
<name>A0A6A5YJC7_9PLEO</name>
<feature type="domain" description="NACHT-NTPase and P-loop NTPases N-terminal" evidence="3">
    <location>
        <begin position="17"/>
        <end position="131"/>
    </location>
</feature>
<dbReference type="OrthoDB" id="5986190at2759"/>
<evidence type="ECO:0008006" key="6">
    <source>
        <dbReference type="Google" id="ProtNLM"/>
    </source>
</evidence>
<reference evidence="4" key="1">
    <citation type="journal article" date="2020" name="Stud. Mycol.">
        <title>101 Dothideomycetes genomes: a test case for predicting lifestyles and emergence of pathogens.</title>
        <authorList>
            <person name="Haridas S."/>
            <person name="Albert R."/>
            <person name="Binder M."/>
            <person name="Bloem J."/>
            <person name="Labutti K."/>
            <person name="Salamov A."/>
            <person name="Andreopoulos B."/>
            <person name="Baker S."/>
            <person name="Barry K."/>
            <person name="Bills G."/>
            <person name="Bluhm B."/>
            <person name="Cannon C."/>
            <person name="Castanera R."/>
            <person name="Culley D."/>
            <person name="Daum C."/>
            <person name="Ezra D."/>
            <person name="Gonzalez J."/>
            <person name="Henrissat B."/>
            <person name="Kuo A."/>
            <person name="Liang C."/>
            <person name="Lipzen A."/>
            <person name="Lutzoni F."/>
            <person name="Magnuson J."/>
            <person name="Mondo S."/>
            <person name="Nolan M."/>
            <person name="Ohm R."/>
            <person name="Pangilinan J."/>
            <person name="Park H.-J."/>
            <person name="Ramirez L."/>
            <person name="Alfaro M."/>
            <person name="Sun H."/>
            <person name="Tritt A."/>
            <person name="Yoshinaga Y."/>
            <person name="Zwiers L.-H."/>
            <person name="Turgeon B."/>
            <person name="Goodwin S."/>
            <person name="Spatafora J."/>
            <person name="Crous P."/>
            <person name="Grigoriev I."/>
        </authorList>
    </citation>
    <scope>NUCLEOTIDE SEQUENCE</scope>
    <source>
        <strain evidence="4">CBS 627.86</strain>
    </source>
</reference>
<dbReference type="InterPro" id="IPR031352">
    <property type="entry name" value="SesA"/>
</dbReference>
<dbReference type="PANTHER" id="PTHR46082">
    <property type="entry name" value="ATP/GTP-BINDING PROTEIN-RELATED"/>
    <property type="match status" value="1"/>
</dbReference>
<dbReference type="InterPro" id="IPR011990">
    <property type="entry name" value="TPR-like_helical_dom_sf"/>
</dbReference>
<keyword evidence="1" id="KW-0175">Coiled coil</keyword>
<dbReference type="SUPFAM" id="SSF48452">
    <property type="entry name" value="TPR-like"/>
    <property type="match status" value="3"/>
</dbReference>
<organism evidence="4 5">
    <name type="scientific">Lophiotrema nucula</name>
    <dbReference type="NCBI Taxonomy" id="690887"/>
    <lineage>
        <taxon>Eukaryota</taxon>
        <taxon>Fungi</taxon>
        <taxon>Dikarya</taxon>
        <taxon>Ascomycota</taxon>
        <taxon>Pezizomycotina</taxon>
        <taxon>Dothideomycetes</taxon>
        <taxon>Pleosporomycetidae</taxon>
        <taxon>Pleosporales</taxon>
        <taxon>Lophiotremataceae</taxon>
        <taxon>Lophiotrema</taxon>
    </lineage>
</organism>
<dbReference type="EMBL" id="ML977356">
    <property type="protein sequence ID" value="KAF2107206.1"/>
    <property type="molecule type" value="Genomic_DNA"/>
</dbReference>
<dbReference type="Gene3D" id="1.25.40.10">
    <property type="entry name" value="Tetratricopeptide repeat domain"/>
    <property type="match status" value="3"/>
</dbReference>
<dbReference type="Pfam" id="PF17107">
    <property type="entry name" value="SesA"/>
    <property type="match status" value="1"/>
</dbReference>
<evidence type="ECO:0000256" key="1">
    <source>
        <dbReference type="SAM" id="Coils"/>
    </source>
</evidence>
<protein>
    <recommendedName>
        <fullName evidence="6">NB-ARC domain-containing protein</fullName>
    </recommendedName>
</protein>
<evidence type="ECO:0000259" key="3">
    <source>
        <dbReference type="Pfam" id="PF17107"/>
    </source>
</evidence>
<accession>A0A6A5YJC7</accession>
<sequence length="1031" mass="118240">MDPLSAIALTGNVLLFAELTAKIAKRLHEYQQRQGEVPKVFQGISTRLPLLIDILKQYDGQLVPEQKQKDVEKVTSSCKTQILNLQKILDETLPADGDSWATVKKKALLSILREKEVNRIDGELRHCAQLLTLHSVVPRGLTPQPANVAQVPAVTPVVKQETFFEVPNRRVSRFVGREKIIEDIERKFQSSPVVVLQGMGGQGKTQIALEFCHGSRSRGTYTGIFWIDATSEMKLRGSFEAISDVIKDPKQVFATADEKVQFVRQKLKDSGESWLMVFDNHDEPERFGNVTNYLPINTKNAHVLFTTRHADVGRYGDTIALRGMTENEALDLFFHRSAYDPTSENIQEARSIVERLGYHPLALDQAAAYLSKRRTTLPLNAFIEHYKKRRKEIWRTTPKVWEYQRALDGSAQEISLSVFTTWELSCQQLFEHELGNEYTSLLCVMAYFHHESIEESLFSTYMAKRTRSSWLSIFVENGIWQQDRYEDAIVELRDLALVESYGRNTDGLLYVSLHPLVKDWIQIRTTDQQRYECAILQQQILKETLRKANYAWVKITTRQAVRSHVRVSEGSYQDFICPHLRATDLKFLARYYFWVSIFYREIEEYVEAERVLKICYELGLKVDGDDFSSELLNIRVEQGNLAFLQHRLQEAEEILHEVETIRVESNMEVTGSWIHDRISYADVLNDLLRSNEAEKLYRSTIEIASSELGLRHEVVLRALSNLALFLLRRCKFVEAEEIYRDLIDYSVSEHGAEHEETTFYCLRLGTVFHHMGRYKEARDIFLESVNTRHKNLEPDHPSTIEAVHRLGMVQTALGFFAKAETMLQANLASSEKLFGTHHVETLGHLHTLSRVWRNIGKVDESIEAGHRVLLRHTELFGPNHLDALLIRLDLAGALLAKGSLNEAEGLVREGLERCNPDEPAIARVHYELRCKLAEIYDAEDRLEAARDIYQIDMSQYQELIGAGHPDILEASVHYAFVLERLNEEEEARRLLLEAKAGLEVALESEHPIHKTIAEALSRIGDAERTDVSEST</sequence>
<dbReference type="SUPFAM" id="SSF52540">
    <property type="entry name" value="P-loop containing nucleoside triphosphate hydrolases"/>
    <property type="match status" value="1"/>
</dbReference>
<dbReference type="InterPro" id="IPR019734">
    <property type="entry name" value="TPR_rpt"/>
</dbReference>
<dbReference type="GO" id="GO:0043531">
    <property type="term" value="F:ADP binding"/>
    <property type="evidence" value="ECO:0007669"/>
    <property type="project" value="InterPro"/>
</dbReference>
<dbReference type="Pfam" id="PF00931">
    <property type="entry name" value="NB-ARC"/>
    <property type="match status" value="1"/>
</dbReference>
<proteinExistence type="predicted"/>
<evidence type="ECO:0000313" key="5">
    <source>
        <dbReference type="Proteomes" id="UP000799770"/>
    </source>
</evidence>
<dbReference type="AlphaFoldDB" id="A0A6A5YJC7"/>
<evidence type="ECO:0000313" key="4">
    <source>
        <dbReference type="EMBL" id="KAF2107206.1"/>
    </source>
</evidence>
<dbReference type="Proteomes" id="UP000799770">
    <property type="component" value="Unassembled WGS sequence"/>
</dbReference>
<feature type="coiled-coil region" evidence="1">
    <location>
        <begin position="634"/>
        <end position="661"/>
    </location>
</feature>
<dbReference type="PANTHER" id="PTHR46082:SF6">
    <property type="entry name" value="AAA+ ATPASE DOMAIN-CONTAINING PROTEIN-RELATED"/>
    <property type="match status" value="1"/>
</dbReference>
<dbReference type="InterPro" id="IPR027417">
    <property type="entry name" value="P-loop_NTPase"/>
</dbReference>
<dbReference type="SMART" id="SM00028">
    <property type="entry name" value="TPR"/>
    <property type="match status" value="4"/>
</dbReference>
<feature type="domain" description="NB-ARC" evidence="2">
    <location>
        <begin position="178"/>
        <end position="333"/>
    </location>
</feature>
<dbReference type="InterPro" id="IPR053137">
    <property type="entry name" value="NLR-like"/>
</dbReference>
<dbReference type="Gene3D" id="3.40.50.300">
    <property type="entry name" value="P-loop containing nucleotide triphosphate hydrolases"/>
    <property type="match status" value="1"/>
</dbReference>